<dbReference type="FunCoup" id="A0A6J2XGP9">
    <property type="interactions" value="1163"/>
</dbReference>
<keyword evidence="5 9" id="KW-0496">Mitochondrion</keyword>
<keyword evidence="11" id="KW-1185">Reference proteome</keyword>
<dbReference type="GO" id="GO:0004252">
    <property type="term" value="F:serine-type endopeptidase activity"/>
    <property type="evidence" value="ECO:0007669"/>
    <property type="project" value="InterPro"/>
</dbReference>
<dbReference type="OrthoDB" id="308440at2759"/>
<dbReference type="InterPro" id="IPR052064">
    <property type="entry name" value="Mito_IMP1_subunit"/>
</dbReference>
<proteinExistence type="inferred from homology"/>
<dbReference type="PANTHER" id="PTHR12383:SF16">
    <property type="entry name" value="MITOCHONDRIAL INNER MEMBRANE PROTEASE SUBUNIT 1"/>
    <property type="match status" value="1"/>
</dbReference>
<comment type="subcellular location">
    <subcellularLocation>
        <location evidence="1 9">Mitochondrion inner membrane</location>
    </subcellularLocation>
</comment>
<evidence type="ECO:0000256" key="1">
    <source>
        <dbReference type="ARBA" id="ARBA00004273"/>
    </source>
</evidence>
<dbReference type="InterPro" id="IPR036286">
    <property type="entry name" value="LexA/Signal_pep-like_sf"/>
</dbReference>
<dbReference type="AlphaFoldDB" id="A0A6J2XGP9"/>
<feature type="active site" evidence="8">
    <location>
        <position position="39"/>
    </location>
</feature>
<sequence>MKSHILKLFSSIGVVIQYGCIAHCTFEYIGDFVLCSGPSMEPTIFSDDVLFTEHISPLTQSISKGDIIIAKCPTNPKQQICKRVVAIQGEKIKTGFASYQIVPIGHVWLQGDNKNNSTDSRSYGPVPLGLIRSRAVCKVWPPKSISMLSS</sequence>
<evidence type="ECO:0000256" key="7">
    <source>
        <dbReference type="ARBA" id="ARBA00038445"/>
    </source>
</evidence>
<evidence type="ECO:0000256" key="2">
    <source>
        <dbReference type="ARBA" id="ARBA00011805"/>
    </source>
</evidence>
<dbReference type="PRINTS" id="PR00727">
    <property type="entry name" value="LEADERPTASE"/>
</dbReference>
<dbReference type="InterPro" id="IPR000223">
    <property type="entry name" value="Pept_S26A_signal_pept_1"/>
</dbReference>
<dbReference type="EC" id="3.4.21.-" evidence="9"/>
<keyword evidence="4 9" id="KW-0378">Hydrolase</keyword>
<protein>
    <recommendedName>
        <fullName evidence="9">Mitochondrial inner membrane protease subunit</fullName>
        <ecNumber evidence="9">3.4.21.-</ecNumber>
    </recommendedName>
</protein>
<dbReference type="FunFam" id="2.10.109.10:FF:000019">
    <property type="entry name" value="Mitochondrial inner membrane protease subunit"/>
    <property type="match status" value="1"/>
</dbReference>
<comment type="similarity">
    <text evidence="7">Belongs to the peptidase S26 family. IMP1 subfamily.</text>
</comment>
<dbReference type="KEGG" id="soy:115878269"/>
<dbReference type="PANTHER" id="PTHR12383">
    <property type="entry name" value="PROTEASE FAMILY S26 MITOCHONDRIAL INNER MEMBRANE PROTEASE-RELATED"/>
    <property type="match status" value="1"/>
</dbReference>
<evidence type="ECO:0000259" key="10">
    <source>
        <dbReference type="Pfam" id="PF10502"/>
    </source>
</evidence>
<dbReference type="Gene3D" id="2.10.109.10">
    <property type="entry name" value="Umud Fragment, subunit A"/>
    <property type="match status" value="1"/>
</dbReference>
<dbReference type="InParanoid" id="A0A6J2XGP9"/>
<dbReference type="RefSeq" id="XP_030750573.1">
    <property type="nucleotide sequence ID" value="XM_030894713.1"/>
</dbReference>
<gene>
    <name evidence="12" type="primary">LOC115878269</name>
</gene>
<dbReference type="GeneID" id="115878269"/>
<keyword evidence="3 9" id="KW-0999">Mitochondrion inner membrane</keyword>
<dbReference type="GO" id="GO:0006627">
    <property type="term" value="P:protein processing involved in protein targeting to mitochondrion"/>
    <property type="evidence" value="ECO:0007669"/>
    <property type="project" value="TreeGrafter"/>
</dbReference>
<dbReference type="SUPFAM" id="SSF51306">
    <property type="entry name" value="LexA/Signal peptidase"/>
    <property type="match status" value="1"/>
</dbReference>
<keyword evidence="6" id="KW-0472">Membrane</keyword>
<evidence type="ECO:0000256" key="4">
    <source>
        <dbReference type="ARBA" id="ARBA00022801"/>
    </source>
</evidence>
<dbReference type="Proteomes" id="UP000504635">
    <property type="component" value="Unplaced"/>
</dbReference>
<evidence type="ECO:0000256" key="9">
    <source>
        <dbReference type="RuleBase" id="RU362041"/>
    </source>
</evidence>
<evidence type="ECO:0000313" key="12">
    <source>
        <dbReference type="RefSeq" id="XP_030750573.1"/>
    </source>
</evidence>
<feature type="domain" description="Peptidase S26" evidence="10">
    <location>
        <begin position="99"/>
        <end position="140"/>
    </location>
</feature>
<accession>A0A6J2XGP9</accession>
<feature type="domain" description="Peptidase S26" evidence="10">
    <location>
        <begin position="15"/>
        <end position="93"/>
    </location>
</feature>
<dbReference type="CDD" id="cd06530">
    <property type="entry name" value="S26_SPase_I"/>
    <property type="match status" value="1"/>
</dbReference>
<evidence type="ECO:0000256" key="6">
    <source>
        <dbReference type="ARBA" id="ARBA00023136"/>
    </source>
</evidence>
<dbReference type="InterPro" id="IPR019533">
    <property type="entry name" value="Peptidase_S26"/>
</dbReference>
<evidence type="ECO:0000256" key="5">
    <source>
        <dbReference type="ARBA" id="ARBA00023128"/>
    </source>
</evidence>
<organism evidence="11 12">
    <name type="scientific">Sitophilus oryzae</name>
    <name type="common">Rice weevil</name>
    <name type="synonym">Curculio oryzae</name>
    <dbReference type="NCBI Taxonomy" id="7048"/>
    <lineage>
        <taxon>Eukaryota</taxon>
        <taxon>Metazoa</taxon>
        <taxon>Ecdysozoa</taxon>
        <taxon>Arthropoda</taxon>
        <taxon>Hexapoda</taxon>
        <taxon>Insecta</taxon>
        <taxon>Pterygota</taxon>
        <taxon>Neoptera</taxon>
        <taxon>Endopterygota</taxon>
        <taxon>Coleoptera</taxon>
        <taxon>Polyphaga</taxon>
        <taxon>Cucujiformia</taxon>
        <taxon>Curculionidae</taxon>
        <taxon>Dryophthorinae</taxon>
        <taxon>Sitophilus</taxon>
    </lineage>
</organism>
<feature type="active site" evidence="8">
    <location>
        <position position="82"/>
    </location>
</feature>
<dbReference type="Pfam" id="PF10502">
    <property type="entry name" value="Peptidase_S26"/>
    <property type="match status" value="2"/>
</dbReference>
<name>A0A6J2XGP9_SITOR</name>
<reference evidence="12" key="1">
    <citation type="submission" date="2025-08" db="UniProtKB">
        <authorList>
            <consortium name="RefSeq"/>
        </authorList>
    </citation>
    <scope>IDENTIFICATION</scope>
    <source>
        <tissue evidence="12">Gonads</tissue>
    </source>
</reference>
<dbReference type="GO" id="GO:0042720">
    <property type="term" value="C:mitochondrial inner membrane peptidase complex"/>
    <property type="evidence" value="ECO:0007669"/>
    <property type="project" value="TreeGrafter"/>
</dbReference>
<evidence type="ECO:0000313" key="11">
    <source>
        <dbReference type="Proteomes" id="UP000504635"/>
    </source>
</evidence>
<dbReference type="NCBIfam" id="TIGR02227">
    <property type="entry name" value="sigpep_I_bact"/>
    <property type="match status" value="1"/>
</dbReference>
<comment type="subunit">
    <text evidence="2">Heterodimer of 2 subunits, IMMPL1 and IMMPL2.</text>
</comment>
<evidence type="ECO:0000256" key="8">
    <source>
        <dbReference type="PIRSR" id="PIRSR600223-1"/>
    </source>
</evidence>
<dbReference type="GO" id="GO:0006465">
    <property type="term" value="P:signal peptide processing"/>
    <property type="evidence" value="ECO:0007669"/>
    <property type="project" value="InterPro"/>
</dbReference>
<keyword evidence="9 12" id="KW-0645">Protease</keyword>
<evidence type="ECO:0000256" key="3">
    <source>
        <dbReference type="ARBA" id="ARBA00022792"/>
    </source>
</evidence>